<dbReference type="RefSeq" id="WP_163494179.1">
    <property type="nucleotide sequence ID" value="NZ_CP048711.1"/>
</dbReference>
<dbReference type="Pfam" id="PF00593">
    <property type="entry name" value="TonB_dep_Rec_b-barrel"/>
    <property type="match status" value="1"/>
</dbReference>
<keyword evidence="3 11" id="KW-1134">Transmembrane beta strand</keyword>
<evidence type="ECO:0000256" key="7">
    <source>
        <dbReference type="ARBA" id="ARBA00023065"/>
    </source>
</evidence>
<protein>
    <submittedName>
        <fullName evidence="15">TonB-dependent receptor</fullName>
    </submittedName>
</protein>
<evidence type="ECO:0000256" key="12">
    <source>
        <dbReference type="RuleBase" id="RU003357"/>
    </source>
</evidence>
<dbReference type="CDD" id="cd01347">
    <property type="entry name" value="ligand_gated_channel"/>
    <property type="match status" value="1"/>
</dbReference>
<evidence type="ECO:0000256" key="10">
    <source>
        <dbReference type="ARBA" id="ARBA00023237"/>
    </source>
</evidence>
<dbReference type="Pfam" id="PF07715">
    <property type="entry name" value="Plug"/>
    <property type="match status" value="1"/>
</dbReference>
<organism evidence="15 16">
    <name type="scientific">Kineobactrum salinum</name>
    <dbReference type="NCBI Taxonomy" id="2708301"/>
    <lineage>
        <taxon>Bacteria</taxon>
        <taxon>Pseudomonadati</taxon>
        <taxon>Pseudomonadota</taxon>
        <taxon>Gammaproteobacteria</taxon>
        <taxon>Cellvibrionales</taxon>
        <taxon>Halieaceae</taxon>
        <taxon>Kineobactrum</taxon>
    </lineage>
</organism>
<dbReference type="Proteomes" id="UP000477680">
    <property type="component" value="Chromosome"/>
</dbReference>
<dbReference type="InterPro" id="IPR000531">
    <property type="entry name" value="Beta-barrel_TonB"/>
</dbReference>
<dbReference type="PANTHER" id="PTHR32552:SF81">
    <property type="entry name" value="TONB-DEPENDENT OUTER MEMBRANE RECEPTOR"/>
    <property type="match status" value="1"/>
</dbReference>
<feature type="domain" description="TonB-dependent receptor plug" evidence="14">
    <location>
        <begin position="54"/>
        <end position="161"/>
    </location>
</feature>
<comment type="similarity">
    <text evidence="11 12">Belongs to the TonB-dependent receptor family.</text>
</comment>
<evidence type="ECO:0000256" key="8">
    <source>
        <dbReference type="ARBA" id="ARBA00023077"/>
    </source>
</evidence>
<keyword evidence="7" id="KW-0406">Ion transport</keyword>
<evidence type="ECO:0000259" key="13">
    <source>
        <dbReference type="Pfam" id="PF00593"/>
    </source>
</evidence>
<dbReference type="AlphaFoldDB" id="A0A6C0TYL8"/>
<dbReference type="KEGG" id="kim:G3T16_05520"/>
<dbReference type="GO" id="GO:0006826">
    <property type="term" value="P:iron ion transport"/>
    <property type="evidence" value="ECO:0007669"/>
    <property type="project" value="UniProtKB-KW"/>
</dbReference>
<evidence type="ECO:0000256" key="11">
    <source>
        <dbReference type="PROSITE-ProRule" id="PRU01360"/>
    </source>
</evidence>
<evidence type="ECO:0000313" key="15">
    <source>
        <dbReference type="EMBL" id="QIB64930.1"/>
    </source>
</evidence>
<dbReference type="InterPro" id="IPR039426">
    <property type="entry name" value="TonB-dep_rcpt-like"/>
</dbReference>
<keyword evidence="4" id="KW-0410">Iron transport</keyword>
<feature type="domain" description="TonB-dependent receptor-like beta-barrel" evidence="13">
    <location>
        <begin position="279"/>
        <end position="717"/>
    </location>
</feature>
<accession>A0A6C0TYL8</accession>
<keyword evidence="10 11" id="KW-0998">Cell outer membrane</keyword>
<keyword evidence="15" id="KW-0675">Receptor</keyword>
<keyword evidence="9 11" id="KW-0472">Membrane</keyword>
<dbReference type="GO" id="GO:0009279">
    <property type="term" value="C:cell outer membrane"/>
    <property type="evidence" value="ECO:0007669"/>
    <property type="project" value="UniProtKB-SubCell"/>
</dbReference>
<dbReference type="EMBL" id="CP048711">
    <property type="protein sequence ID" value="QIB64930.1"/>
    <property type="molecule type" value="Genomic_DNA"/>
</dbReference>
<evidence type="ECO:0000256" key="4">
    <source>
        <dbReference type="ARBA" id="ARBA00022496"/>
    </source>
</evidence>
<keyword evidence="16" id="KW-1185">Reference proteome</keyword>
<dbReference type="InterPro" id="IPR036942">
    <property type="entry name" value="Beta-barrel_TonB_sf"/>
</dbReference>
<evidence type="ECO:0000256" key="6">
    <source>
        <dbReference type="ARBA" id="ARBA00023004"/>
    </source>
</evidence>
<evidence type="ECO:0000256" key="9">
    <source>
        <dbReference type="ARBA" id="ARBA00023136"/>
    </source>
</evidence>
<evidence type="ECO:0000256" key="5">
    <source>
        <dbReference type="ARBA" id="ARBA00022692"/>
    </source>
</evidence>
<evidence type="ECO:0000256" key="1">
    <source>
        <dbReference type="ARBA" id="ARBA00004571"/>
    </source>
</evidence>
<dbReference type="SUPFAM" id="SSF56935">
    <property type="entry name" value="Porins"/>
    <property type="match status" value="1"/>
</dbReference>
<evidence type="ECO:0000256" key="2">
    <source>
        <dbReference type="ARBA" id="ARBA00022448"/>
    </source>
</evidence>
<comment type="subcellular location">
    <subcellularLocation>
        <location evidence="1 11">Cell outer membrane</location>
        <topology evidence="1 11">Multi-pass membrane protein</topology>
    </subcellularLocation>
</comment>
<keyword evidence="2 11" id="KW-0813">Transport</keyword>
<dbReference type="Gene3D" id="2.40.170.20">
    <property type="entry name" value="TonB-dependent receptor, beta-barrel domain"/>
    <property type="match status" value="1"/>
</dbReference>
<proteinExistence type="inferred from homology"/>
<gene>
    <name evidence="15" type="ORF">G3T16_05520</name>
</gene>
<dbReference type="InterPro" id="IPR012910">
    <property type="entry name" value="Plug_dom"/>
</dbReference>
<evidence type="ECO:0000259" key="14">
    <source>
        <dbReference type="Pfam" id="PF07715"/>
    </source>
</evidence>
<sequence length="751" mass="82476">MTTSQKPLVTAYRHALMLLAGTGITATYPDQAHAQGAGRLEEVVVTATHREENLQDVPISVSALTSQDLSEQQIFGATEIANKVPGMSYAEFSPGQAMISMRGISSADDGAGMDNSAVMFLDGVYIGRLANINFEMFDLERIEVLRGPQGTLFGRNAIGGAINVTSTRPSEEFMAKAEVAAGNEGHLRYQGLISGPLSDSLFGKFSFSHREHDGYVDNIILGKKQQDENVDSFRGQLLFQTDRSEWLLSADYMEDDREDMGRVPVFPGTDPDTVELWRQAGGSFRKVTAPVDGDSYRDASGISLQGDIDFNSGTLITITALRDAATDWGMASIGVGWRGGVEILDDINEEIETFSQELRWTSNLRGNLNYVAGLYYLIEETDRTEQFRLLAPAGANGAYIDVGNEISRQENETTSYAAYIQGDWNFSDRWTLTLGARFTLDEKETESTSINCGALSPGFENYPDCAGVGGSLNIIAQTFSIAADDEWSDFSPKASLQFRQTDQVMWFATVAKGFKSGGFGGAPGTPEQAATPVDEEIAWNYELGMKGDFLDNSLRLNISAFYMDYQDLQVVRFGPTQANPDYGSFITDNLGKAEIKGLETEFIWAPVDNFQLSGNYTYLDTEVQDLVLEVAGGALDVSGAPLRQAPENKAALAMAYEMPLDNGAKLNFRVDYTYSDEQLNDYADQNTTIDEFSLWDARAAWVSADGNWQVALWGRNLTDEEYISHTYVIGPGVVGVWGPPRTYGLTLTWEM</sequence>
<reference evidence="15 16" key="1">
    <citation type="submission" date="2020-02" db="EMBL/GenBank/DDBJ databases">
        <title>Genome sequencing for Kineobactrum sp. M2.</title>
        <authorList>
            <person name="Park S.-J."/>
        </authorList>
    </citation>
    <scope>NUCLEOTIDE SEQUENCE [LARGE SCALE GENOMIC DNA]</scope>
    <source>
        <strain evidence="15 16">M2</strain>
    </source>
</reference>
<keyword evidence="5 11" id="KW-0812">Transmembrane</keyword>
<dbReference type="PANTHER" id="PTHR32552">
    <property type="entry name" value="FERRICHROME IRON RECEPTOR-RELATED"/>
    <property type="match status" value="1"/>
</dbReference>
<evidence type="ECO:0000313" key="16">
    <source>
        <dbReference type="Proteomes" id="UP000477680"/>
    </source>
</evidence>
<keyword evidence="8 12" id="KW-0798">TonB box</keyword>
<name>A0A6C0TYL8_9GAMM</name>
<dbReference type="PROSITE" id="PS52016">
    <property type="entry name" value="TONB_DEPENDENT_REC_3"/>
    <property type="match status" value="1"/>
</dbReference>
<keyword evidence="6" id="KW-0408">Iron</keyword>
<evidence type="ECO:0000256" key="3">
    <source>
        <dbReference type="ARBA" id="ARBA00022452"/>
    </source>
</evidence>